<dbReference type="AlphaFoldDB" id="A0A7J0BHH6"/>
<keyword evidence="4" id="KW-1185">Reference proteome</keyword>
<dbReference type="RefSeq" id="WP_174404851.1">
    <property type="nucleotide sequence ID" value="NZ_BLVO01000013.1"/>
</dbReference>
<dbReference type="EMBL" id="BLVO01000013">
    <property type="protein sequence ID" value="GFM33170.1"/>
    <property type="molecule type" value="Genomic_DNA"/>
</dbReference>
<dbReference type="InterPro" id="IPR038670">
    <property type="entry name" value="HslJ-like_sf"/>
</dbReference>
<sequence>MKHLPLILPLTLLLFCASILPVTGAHAKSPARQTSAKAIMGTTWMWSSTTTPMETIEAEVPARYTIALEDGRVSARFDCNRGGGTYKLSDGTLSFGMMMSTMMMCAPDSQDLVFKRDLQFVTTFYVEDGVLYLGLDDGAGTMEFRPAP</sequence>
<reference evidence="3 4" key="1">
    <citation type="submission" date="2020-05" db="EMBL/GenBank/DDBJ databases">
        <title>Draft genome sequence of Desulfovibrio sp. strain HN2T.</title>
        <authorList>
            <person name="Ueno A."/>
            <person name="Tamazawa S."/>
            <person name="Tamamura S."/>
            <person name="Murakami T."/>
            <person name="Kiyama T."/>
            <person name="Inomata H."/>
            <person name="Amano Y."/>
            <person name="Miyakawa K."/>
            <person name="Tamaki H."/>
            <person name="Naganuma T."/>
            <person name="Kaneko K."/>
        </authorList>
    </citation>
    <scope>NUCLEOTIDE SEQUENCE [LARGE SCALE GENOMIC DNA]</scope>
    <source>
        <strain evidence="3 4">HN2</strain>
    </source>
</reference>
<keyword evidence="1" id="KW-0732">Signal</keyword>
<evidence type="ECO:0000259" key="2">
    <source>
        <dbReference type="Pfam" id="PF03724"/>
    </source>
</evidence>
<proteinExistence type="predicted"/>
<evidence type="ECO:0000313" key="4">
    <source>
        <dbReference type="Proteomes" id="UP000503840"/>
    </source>
</evidence>
<feature type="signal peptide" evidence="1">
    <location>
        <begin position="1"/>
        <end position="27"/>
    </location>
</feature>
<dbReference type="PANTHER" id="PTHR35535">
    <property type="entry name" value="HEAT SHOCK PROTEIN HSLJ"/>
    <property type="match status" value="1"/>
</dbReference>
<evidence type="ECO:0000256" key="1">
    <source>
        <dbReference type="SAM" id="SignalP"/>
    </source>
</evidence>
<comment type="caution">
    <text evidence="3">The sequence shown here is derived from an EMBL/GenBank/DDBJ whole genome shotgun (WGS) entry which is preliminary data.</text>
</comment>
<evidence type="ECO:0000313" key="3">
    <source>
        <dbReference type="EMBL" id="GFM33170.1"/>
    </source>
</evidence>
<dbReference type="InterPro" id="IPR053147">
    <property type="entry name" value="Hsp_HslJ-like"/>
</dbReference>
<dbReference type="Proteomes" id="UP000503840">
    <property type="component" value="Unassembled WGS sequence"/>
</dbReference>
<dbReference type="Gene3D" id="2.40.128.270">
    <property type="match status" value="1"/>
</dbReference>
<name>A0A7J0BHH6_9BACT</name>
<accession>A0A7J0BHH6</accession>
<feature type="domain" description="DUF306" evidence="2">
    <location>
        <begin position="46"/>
        <end position="145"/>
    </location>
</feature>
<dbReference type="Pfam" id="PF03724">
    <property type="entry name" value="META"/>
    <property type="match status" value="1"/>
</dbReference>
<gene>
    <name evidence="3" type="ORF">DSM101010T_15350</name>
</gene>
<dbReference type="InterPro" id="IPR005184">
    <property type="entry name" value="DUF306_Meta_HslJ"/>
</dbReference>
<dbReference type="PANTHER" id="PTHR35535:SF2">
    <property type="entry name" value="DUF306 DOMAIN-CONTAINING PROTEIN"/>
    <property type="match status" value="1"/>
</dbReference>
<organism evidence="3 4">
    <name type="scientific">Desulfovibrio subterraneus</name>
    <dbReference type="NCBI Taxonomy" id="2718620"/>
    <lineage>
        <taxon>Bacteria</taxon>
        <taxon>Pseudomonadati</taxon>
        <taxon>Thermodesulfobacteriota</taxon>
        <taxon>Desulfovibrionia</taxon>
        <taxon>Desulfovibrionales</taxon>
        <taxon>Desulfovibrionaceae</taxon>
        <taxon>Desulfovibrio</taxon>
    </lineage>
</organism>
<feature type="chain" id="PRO_5029776340" description="DUF306 domain-containing protein" evidence="1">
    <location>
        <begin position="28"/>
        <end position="148"/>
    </location>
</feature>
<protein>
    <recommendedName>
        <fullName evidence="2">DUF306 domain-containing protein</fullName>
    </recommendedName>
</protein>